<evidence type="ECO:0000256" key="1">
    <source>
        <dbReference type="SAM" id="MobiDB-lite"/>
    </source>
</evidence>
<comment type="caution">
    <text evidence="2">The sequence shown here is derived from an EMBL/GenBank/DDBJ whole genome shotgun (WGS) entry which is preliminary data.</text>
</comment>
<feature type="region of interest" description="Disordered" evidence="1">
    <location>
        <begin position="1"/>
        <end position="61"/>
    </location>
</feature>
<proteinExistence type="predicted"/>
<protein>
    <submittedName>
        <fullName evidence="2">Uncharacterized protein</fullName>
    </submittedName>
</protein>
<dbReference type="Proteomes" id="UP000823941">
    <property type="component" value="Chromosome 13"/>
</dbReference>
<gene>
    <name evidence="2" type="ORF">JYU34_009631</name>
</gene>
<evidence type="ECO:0000313" key="3">
    <source>
        <dbReference type="Proteomes" id="UP000823941"/>
    </source>
</evidence>
<feature type="compositionally biased region" description="Gly residues" evidence="1">
    <location>
        <begin position="25"/>
        <end position="36"/>
    </location>
</feature>
<dbReference type="EMBL" id="JAHIBW010000013">
    <property type="protein sequence ID" value="KAG7305551.1"/>
    <property type="molecule type" value="Genomic_DNA"/>
</dbReference>
<organism evidence="2 3">
    <name type="scientific">Plutella xylostella</name>
    <name type="common">Diamondback moth</name>
    <name type="synonym">Plutella maculipennis</name>
    <dbReference type="NCBI Taxonomy" id="51655"/>
    <lineage>
        <taxon>Eukaryota</taxon>
        <taxon>Metazoa</taxon>
        <taxon>Ecdysozoa</taxon>
        <taxon>Arthropoda</taxon>
        <taxon>Hexapoda</taxon>
        <taxon>Insecta</taxon>
        <taxon>Pterygota</taxon>
        <taxon>Neoptera</taxon>
        <taxon>Endopterygota</taxon>
        <taxon>Lepidoptera</taxon>
        <taxon>Glossata</taxon>
        <taxon>Ditrysia</taxon>
        <taxon>Yponomeutoidea</taxon>
        <taxon>Plutellidae</taxon>
        <taxon>Plutella</taxon>
    </lineage>
</organism>
<sequence length="61" mass="6326">MGSAPEVYLGMWRRRGRGTTTSTSAGGGGGGGGGGAPRVLHPRRHRAQSALNTRSRRSFSS</sequence>
<accession>A0ABQ7QK26</accession>
<name>A0ABQ7QK26_PLUXY</name>
<keyword evidence="3" id="KW-1185">Reference proteome</keyword>
<reference evidence="2 3" key="1">
    <citation type="submission" date="2021-06" db="EMBL/GenBank/DDBJ databases">
        <title>A haploid diamondback moth (Plutella xylostella L.) genome assembly resolves 31 chromosomes and identifies a diamide resistance mutation.</title>
        <authorList>
            <person name="Ward C.M."/>
            <person name="Perry K.D."/>
            <person name="Baker G."/>
            <person name="Powis K."/>
            <person name="Heckel D.G."/>
            <person name="Baxter S.W."/>
        </authorList>
    </citation>
    <scope>NUCLEOTIDE SEQUENCE [LARGE SCALE GENOMIC DNA]</scope>
    <source>
        <strain evidence="2 3">LV</strain>
        <tissue evidence="2">Single pupa</tissue>
    </source>
</reference>
<evidence type="ECO:0000313" key="2">
    <source>
        <dbReference type="EMBL" id="KAG7305551.1"/>
    </source>
</evidence>